<dbReference type="PATRIC" id="fig|1125725.3.peg.1744"/>
<dbReference type="InterPro" id="IPR000515">
    <property type="entry name" value="MetI-like"/>
</dbReference>
<accession>U2M7G2</accession>
<evidence type="ECO:0000256" key="4">
    <source>
        <dbReference type="ARBA" id="ARBA00022692"/>
    </source>
</evidence>
<feature type="transmembrane region" description="Helical" evidence="7">
    <location>
        <begin position="270"/>
        <end position="289"/>
    </location>
</feature>
<dbReference type="AlphaFoldDB" id="U2M7G2"/>
<comment type="caution">
    <text evidence="9">The sequence shown here is derived from an EMBL/GenBank/DDBJ whole genome shotgun (WGS) entry which is preliminary data.</text>
</comment>
<feature type="transmembrane region" description="Helical" evidence="7">
    <location>
        <begin position="12"/>
        <end position="31"/>
    </location>
</feature>
<keyword evidence="3" id="KW-1003">Cell membrane</keyword>
<dbReference type="Proteomes" id="UP000016412">
    <property type="component" value="Unassembled WGS sequence"/>
</dbReference>
<feature type="transmembrane region" description="Helical" evidence="7">
    <location>
        <begin position="107"/>
        <end position="127"/>
    </location>
</feature>
<dbReference type="SUPFAM" id="SSF161098">
    <property type="entry name" value="MetI-like"/>
    <property type="match status" value="1"/>
</dbReference>
<evidence type="ECO:0000313" key="9">
    <source>
        <dbReference type="EMBL" id="ERF60383.1"/>
    </source>
</evidence>
<proteinExistence type="inferred from homology"/>
<dbReference type="Gene3D" id="1.10.3720.10">
    <property type="entry name" value="MetI-like"/>
    <property type="match status" value="1"/>
</dbReference>
<sequence>MKHNRLHKVVPYVLVGPPLVMIAIFLFYPMLRNIILSFFNYNLSEIDRPFVGLQNYFAMLHDRRLWNALGRTGIWTAVNLLFAVFIGVGSAFLMFSGFKGSGALKSFILIPWILPSVVTGYIFSLMLNEDAGIITWILKATGVVGQHFSFFSSGPLSMTAAVTANIWRAFPFFTLMIYAKLCTVPNDQLDAAQLEGVQGIKLFRYVLLPFVRNILMSCIFLCFIWTFNAYDIMKVMTNGGPAEMTTTMSLLIQREAFTYFSLSNAATMSVYMFCVMLIVVGIGAFLRLLTGGKNYD</sequence>
<dbReference type="EMBL" id="AVQI01000084">
    <property type="protein sequence ID" value="ERJ97684.1"/>
    <property type="molecule type" value="Genomic_DNA"/>
</dbReference>
<keyword evidence="4 7" id="KW-0812">Transmembrane</keyword>
<evidence type="ECO:0000256" key="7">
    <source>
        <dbReference type="RuleBase" id="RU363032"/>
    </source>
</evidence>
<evidence type="ECO:0000256" key="1">
    <source>
        <dbReference type="ARBA" id="ARBA00004651"/>
    </source>
</evidence>
<evidence type="ECO:0000256" key="3">
    <source>
        <dbReference type="ARBA" id="ARBA00022475"/>
    </source>
</evidence>
<evidence type="ECO:0000313" key="11">
    <source>
        <dbReference type="Proteomes" id="UP000016412"/>
    </source>
</evidence>
<dbReference type="PANTHER" id="PTHR43005">
    <property type="entry name" value="BLR7065 PROTEIN"/>
    <property type="match status" value="1"/>
</dbReference>
<name>U2M7G2_TRESO</name>
<dbReference type="InterPro" id="IPR035906">
    <property type="entry name" value="MetI-like_sf"/>
</dbReference>
<dbReference type="OrthoDB" id="42781at2"/>
<feature type="transmembrane region" description="Helical" evidence="7">
    <location>
        <begin position="147"/>
        <end position="167"/>
    </location>
</feature>
<dbReference type="STRING" id="1125725.HMPREF1325_2571"/>
<organism evidence="9 11">
    <name type="scientific">Treponema socranskii subsp. socranskii VPI DR56BR1116 = ATCC 35536</name>
    <dbReference type="NCBI Taxonomy" id="1125725"/>
    <lineage>
        <taxon>Bacteria</taxon>
        <taxon>Pseudomonadati</taxon>
        <taxon>Spirochaetota</taxon>
        <taxon>Spirochaetia</taxon>
        <taxon>Spirochaetales</taxon>
        <taxon>Treponemataceae</taxon>
        <taxon>Treponema</taxon>
    </lineage>
</organism>
<keyword evidence="5 7" id="KW-1133">Transmembrane helix</keyword>
<dbReference type="GO" id="GO:0005886">
    <property type="term" value="C:plasma membrane"/>
    <property type="evidence" value="ECO:0007669"/>
    <property type="project" value="UniProtKB-SubCell"/>
</dbReference>
<dbReference type="RefSeq" id="WP_021330781.1">
    <property type="nucleotide sequence ID" value="NZ_AUZJ01000043.1"/>
</dbReference>
<dbReference type="PROSITE" id="PS50928">
    <property type="entry name" value="ABC_TM1"/>
    <property type="match status" value="1"/>
</dbReference>
<keyword evidence="2 7" id="KW-0813">Transport</keyword>
<evidence type="ECO:0000313" key="12">
    <source>
        <dbReference type="Proteomes" id="UP000016646"/>
    </source>
</evidence>
<evidence type="ECO:0000313" key="10">
    <source>
        <dbReference type="EMBL" id="ERJ97684.1"/>
    </source>
</evidence>
<feature type="transmembrane region" description="Helical" evidence="7">
    <location>
        <begin position="205"/>
        <end position="227"/>
    </location>
</feature>
<gene>
    <name evidence="10" type="ORF">HMPREF0860_0358</name>
    <name evidence="9" type="ORF">HMPREF1325_2571</name>
</gene>
<dbReference type="CDD" id="cd06261">
    <property type="entry name" value="TM_PBP2"/>
    <property type="match status" value="1"/>
</dbReference>
<keyword evidence="12" id="KW-1185">Reference proteome</keyword>
<evidence type="ECO:0000259" key="8">
    <source>
        <dbReference type="PROSITE" id="PS50928"/>
    </source>
</evidence>
<evidence type="ECO:0000256" key="2">
    <source>
        <dbReference type="ARBA" id="ARBA00022448"/>
    </source>
</evidence>
<dbReference type="GO" id="GO:0055085">
    <property type="term" value="P:transmembrane transport"/>
    <property type="evidence" value="ECO:0007669"/>
    <property type="project" value="InterPro"/>
</dbReference>
<comment type="subcellular location">
    <subcellularLocation>
        <location evidence="1 7">Cell membrane</location>
        <topology evidence="1 7">Multi-pass membrane protein</topology>
    </subcellularLocation>
</comment>
<dbReference type="Pfam" id="PF00528">
    <property type="entry name" value="BPD_transp_1"/>
    <property type="match status" value="1"/>
</dbReference>
<feature type="domain" description="ABC transmembrane type-1" evidence="8">
    <location>
        <begin position="69"/>
        <end position="281"/>
    </location>
</feature>
<protein>
    <submittedName>
        <fullName evidence="9">ABC transporter, permease protein</fullName>
    </submittedName>
</protein>
<dbReference type="PANTHER" id="PTHR43005:SF1">
    <property type="entry name" value="SPERMIDINE_PUTRESCINE TRANSPORT SYSTEM PERMEASE PROTEIN"/>
    <property type="match status" value="1"/>
</dbReference>
<feature type="transmembrane region" description="Helical" evidence="7">
    <location>
        <begin position="74"/>
        <end position="95"/>
    </location>
</feature>
<dbReference type="EMBL" id="AUZJ01000043">
    <property type="protein sequence ID" value="ERF60383.1"/>
    <property type="molecule type" value="Genomic_DNA"/>
</dbReference>
<keyword evidence="6 7" id="KW-0472">Membrane</keyword>
<reference evidence="11 12" key="1">
    <citation type="submission" date="2013-08" db="EMBL/GenBank/DDBJ databases">
        <authorList>
            <person name="Durkin A.S."/>
            <person name="Haft D.R."/>
            <person name="McCorrison J."/>
            <person name="Torralba M."/>
            <person name="Gillis M."/>
            <person name="Haft D.H."/>
            <person name="Methe B."/>
            <person name="Sutton G."/>
            <person name="Nelson K.E."/>
        </authorList>
    </citation>
    <scope>NUCLEOTIDE SEQUENCE [LARGE SCALE GENOMIC DNA]</scope>
    <source>
        <strain evidence="10 12">ATCC 35536</strain>
        <strain evidence="9 11">VPI DR56BR1116</strain>
    </source>
</reference>
<evidence type="ECO:0000256" key="5">
    <source>
        <dbReference type="ARBA" id="ARBA00022989"/>
    </source>
</evidence>
<comment type="similarity">
    <text evidence="7">Belongs to the binding-protein-dependent transport system permease family.</text>
</comment>
<evidence type="ECO:0000256" key="6">
    <source>
        <dbReference type="ARBA" id="ARBA00023136"/>
    </source>
</evidence>
<dbReference type="eggNOG" id="COG1175">
    <property type="taxonomic scope" value="Bacteria"/>
</dbReference>
<dbReference type="Proteomes" id="UP000016646">
    <property type="component" value="Unassembled WGS sequence"/>
</dbReference>